<accession>A0ABU8YNR5</accession>
<dbReference type="Proteomes" id="UP001384579">
    <property type="component" value="Unassembled WGS sequence"/>
</dbReference>
<dbReference type="RefSeq" id="WP_340541551.1">
    <property type="nucleotide sequence ID" value="NZ_JBBLXS010000173.1"/>
</dbReference>
<keyword evidence="2" id="KW-1185">Reference proteome</keyword>
<evidence type="ECO:0000313" key="1">
    <source>
        <dbReference type="EMBL" id="MEK0186029.1"/>
    </source>
</evidence>
<dbReference type="EMBL" id="JBBLXS010000173">
    <property type="protein sequence ID" value="MEK0186029.1"/>
    <property type="molecule type" value="Genomic_DNA"/>
</dbReference>
<protein>
    <submittedName>
        <fullName evidence="1">Uncharacterized protein</fullName>
    </submittedName>
</protein>
<sequence>LSNVHFMSPTLSKVPDHATEKGFAILIKSGKITFGEWEAIALFDIKGDRFHEYIKYELFFKGRMLELVGQSHHLLNNNYY</sequence>
<reference evidence="1 2" key="1">
    <citation type="journal article" date="2020" name="Harmful Algae">
        <title>Molecular and morphological characterization of a novel dihydroanatoxin-a producing Microcoleus species (cyanobacteria) from the Russian River, California, USA.</title>
        <authorList>
            <person name="Conklin K.Y."/>
            <person name="Stancheva R."/>
            <person name="Otten T.G."/>
            <person name="Fadness R."/>
            <person name="Boyer G.L."/>
            <person name="Read B."/>
            <person name="Zhang X."/>
            <person name="Sheath R.G."/>
        </authorList>
    </citation>
    <scope>NUCLEOTIDE SEQUENCE [LARGE SCALE GENOMIC DNA]</scope>
    <source>
        <strain evidence="1 2">PTRS2</strain>
    </source>
</reference>
<proteinExistence type="predicted"/>
<feature type="non-terminal residue" evidence="1">
    <location>
        <position position="1"/>
    </location>
</feature>
<name>A0ABU8YNR5_9CYAN</name>
<organism evidence="1 2">
    <name type="scientific">Microcoleus anatoxicus PTRS2</name>
    <dbReference type="NCBI Taxonomy" id="2705321"/>
    <lineage>
        <taxon>Bacteria</taxon>
        <taxon>Bacillati</taxon>
        <taxon>Cyanobacteriota</taxon>
        <taxon>Cyanophyceae</taxon>
        <taxon>Oscillatoriophycideae</taxon>
        <taxon>Oscillatoriales</taxon>
        <taxon>Microcoleaceae</taxon>
        <taxon>Microcoleus</taxon>
        <taxon>Microcoleus anatoxicus</taxon>
    </lineage>
</organism>
<gene>
    <name evidence="1" type="ORF">WMG39_14400</name>
</gene>
<evidence type="ECO:0000313" key="2">
    <source>
        <dbReference type="Proteomes" id="UP001384579"/>
    </source>
</evidence>
<comment type="caution">
    <text evidence="1">The sequence shown here is derived from an EMBL/GenBank/DDBJ whole genome shotgun (WGS) entry which is preliminary data.</text>
</comment>